<feature type="domain" description="Regulator of MON1-CCZ1 complex N-terminal" evidence="2">
    <location>
        <begin position="94"/>
        <end position="125"/>
    </location>
</feature>
<gene>
    <name evidence="3" type="ORF">KUTeg_015934</name>
</gene>
<dbReference type="PANTHER" id="PTHR12897:SF4">
    <property type="entry name" value="REGULATOR OF MON1-CCZ1 COMPLEX"/>
    <property type="match status" value="1"/>
</dbReference>
<dbReference type="Proteomes" id="UP001217089">
    <property type="component" value="Unassembled WGS sequence"/>
</dbReference>
<dbReference type="Pfam" id="PF21029">
    <property type="entry name" value="RMC1_N"/>
    <property type="match status" value="2"/>
</dbReference>
<evidence type="ECO:0000259" key="1">
    <source>
        <dbReference type="Pfam" id="PF07035"/>
    </source>
</evidence>
<dbReference type="EMBL" id="JARBDR010000813">
    <property type="protein sequence ID" value="KAJ8305389.1"/>
    <property type="molecule type" value="Genomic_DNA"/>
</dbReference>
<feature type="domain" description="Regulator of MON1-CCZ1 complex N-terminal" evidence="2">
    <location>
        <begin position="30"/>
        <end position="92"/>
    </location>
</feature>
<evidence type="ECO:0000313" key="3">
    <source>
        <dbReference type="EMBL" id="KAJ8305389.1"/>
    </source>
</evidence>
<protein>
    <recommendedName>
        <fullName evidence="5">Mic1 domain-containing protein</fullName>
    </recommendedName>
</protein>
<dbReference type="Pfam" id="PF07035">
    <property type="entry name" value="RMC1_C"/>
    <property type="match status" value="2"/>
</dbReference>
<dbReference type="InterPro" id="IPR049040">
    <property type="entry name" value="RMC1_N"/>
</dbReference>
<reference evidence="3 4" key="1">
    <citation type="submission" date="2022-12" db="EMBL/GenBank/DDBJ databases">
        <title>Chromosome-level genome of Tegillarca granosa.</title>
        <authorList>
            <person name="Kim J."/>
        </authorList>
    </citation>
    <scope>NUCLEOTIDE SEQUENCE [LARGE SCALE GENOMIC DNA]</scope>
    <source>
        <strain evidence="3">Teg-2019</strain>
        <tissue evidence="3">Adductor muscle</tissue>
    </source>
</reference>
<feature type="domain" description="Mic1" evidence="1">
    <location>
        <begin position="428"/>
        <end position="460"/>
    </location>
</feature>
<name>A0ABQ9EJD1_TEGGR</name>
<feature type="domain" description="Mic1" evidence="1">
    <location>
        <begin position="264"/>
        <end position="405"/>
    </location>
</feature>
<evidence type="ECO:0000313" key="4">
    <source>
        <dbReference type="Proteomes" id="UP001217089"/>
    </source>
</evidence>
<evidence type="ECO:0000259" key="2">
    <source>
        <dbReference type="Pfam" id="PF21029"/>
    </source>
</evidence>
<dbReference type="InterPro" id="IPR040371">
    <property type="entry name" value="RMC1"/>
</dbReference>
<comment type="caution">
    <text evidence="3">The sequence shown here is derived from an EMBL/GenBank/DDBJ whole genome shotgun (WGS) entry which is preliminary data.</text>
</comment>
<keyword evidence="4" id="KW-1185">Reference proteome</keyword>
<feature type="non-terminal residue" evidence="3">
    <location>
        <position position="472"/>
    </location>
</feature>
<evidence type="ECO:0008006" key="5">
    <source>
        <dbReference type="Google" id="ProtNLM"/>
    </source>
</evidence>
<organism evidence="3 4">
    <name type="scientific">Tegillarca granosa</name>
    <name type="common">Malaysian cockle</name>
    <name type="synonym">Anadara granosa</name>
    <dbReference type="NCBI Taxonomy" id="220873"/>
    <lineage>
        <taxon>Eukaryota</taxon>
        <taxon>Metazoa</taxon>
        <taxon>Spiralia</taxon>
        <taxon>Lophotrochozoa</taxon>
        <taxon>Mollusca</taxon>
        <taxon>Bivalvia</taxon>
        <taxon>Autobranchia</taxon>
        <taxon>Pteriomorphia</taxon>
        <taxon>Arcoida</taxon>
        <taxon>Arcoidea</taxon>
        <taxon>Arcidae</taxon>
        <taxon>Tegillarca</taxon>
    </lineage>
</organism>
<sequence length="472" mass="53690">MAGADAEGSFYIELCKNPIRFDPVDKVTGVFYDDANKQVFAVRSQGAMGVVVKGPEEGNTISFRMESRGDVVSIKFSPDRKILGVQRSSKSVGKSTRINGFVWVSSTEIAFITDHGLEFYQANKRTLKCIKTINLTVNWFVWLAESSMLLLATGGLSNTLNPFVFKPGLGTVIKLPKFEVDLQSISKQSKLALLERDVIIAKMDSPARKTDVLRLDMSGRFAINIIDNLVVVHHQASRTSMIFDIQLEGESDGFCRLVKFLLLRQDSKPVILKVCSNMLLPGHQATLFVIAQVFDMLNKVYQAQIETEMQTLVESKTDVYKRRVIIDQSDMYTHVFSVFEDNKDIKYKFMVAVLIEYIRSLSHFTIPVQHYLYELIINILVHNNCFYQLHQFLQYHVLSDSKPVGLFNVVSRKCLPSSSSACTGHVKEAAMNTEDNMLYYTVYKFFEQRNQKLRGNPKFQPGELGTWLKQFE</sequence>
<dbReference type="PANTHER" id="PTHR12897">
    <property type="entry name" value="COLON CANCER-ASSOCIATED PROTEIN MIC1"/>
    <property type="match status" value="1"/>
</dbReference>
<proteinExistence type="predicted"/>
<dbReference type="InterPro" id="IPR009755">
    <property type="entry name" value="RMC1_C"/>
</dbReference>
<accession>A0ABQ9EJD1</accession>